<dbReference type="InterPro" id="IPR003593">
    <property type="entry name" value="AAA+_ATPase"/>
</dbReference>
<gene>
    <name evidence="3" type="ORF">SAMN06295955_102113</name>
</gene>
<dbReference type="SMART" id="SM00382">
    <property type="entry name" value="AAA"/>
    <property type="match status" value="1"/>
</dbReference>
<reference evidence="3 4" key="1">
    <citation type="submission" date="2017-06" db="EMBL/GenBank/DDBJ databases">
        <authorList>
            <person name="Kim H.J."/>
            <person name="Triplett B.A."/>
        </authorList>
    </citation>
    <scope>NUCLEOTIDE SEQUENCE [LARGE SCALE GENOMIC DNA]</scope>
    <source>
        <strain evidence="3 4">DS15</strain>
    </source>
</reference>
<dbReference type="OrthoDB" id="7828921at2"/>
<dbReference type="InterPro" id="IPR017466">
    <property type="entry name" value="XrtA-assoc_ATPase-like"/>
</dbReference>
<dbReference type="Proteomes" id="UP000198339">
    <property type="component" value="Unassembled WGS sequence"/>
</dbReference>
<proteinExistence type="predicted"/>
<keyword evidence="4" id="KW-1185">Reference proteome</keyword>
<name>A0A239FLH4_9SPHN</name>
<evidence type="ECO:0000313" key="4">
    <source>
        <dbReference type="Proteomes" id="UP000198339"/>
    </source>
</evidence>
<dbReference type="Gene3D" id="3.40.50.300">
    <property type="entry name" value="P-loop containing nucleotide triphosphate hydrolases"/>
    <property type="match status" value="1"/>
</dbReference>
<evidence type="ECO:0000313" key="3">
    <source>
        <dbReference type="EMBL" id="SNS57093.1"/>
    </source>
</evidence>
<dbReference type="InterPro" id="IPR027417">
    <property type="entry name" value="P-loop_NTPase"/>
</dbReference>
<accession>A0A239FLH4</accession>
<dbReference type="GO" id="GO:0016887">
    <property type="term" value="F:ATP hydrolysis activity"/>
    <property type="evidence" value="ECO:0007669"/>
    <property type="project" value="InterPro"/>
</dbReference>
<dbReference type="AlphaFoldDB" id="A0A239FLH4"/>
<evidence type="ECO:0000256" key="1">
    <source>
        <dbReference type="SAM" id="MobiDB-lite"/>
    </source>
</evidence>
<feature type="compositionally biased region" description="Low complexity" evidence="1">
    <location>
        <begin position="343"/>
        <end position="363"/>
    </location>
</feature>
<dbReference type="SUPFAM" id="SSF52540">
    <property type="entry name" value="P-loop containing nucleoside triphosphate hydrolases"/>
    <property type="match status" value="1"/>
</dbReference>
<dbReference type="NCBIfam" id="TIGR03015">
    <property type="entry name" value="pepcterm_ATPase"/>
    <property type="match status" value="1"/>
</dbReference>
<dbReference type="RefSeq" id="WP_089214904.1">
    <property type="nucleotide sequence ID" value="NZ_FZPA01000002.1"/>
</dbReference>
<organism evidence="3 4">
    <name type="scientific">Sphingopyxis indica</name>
    <dbReference type="NCBI Taxonomy" id="436663"/>
    <lineage>
        <taxon>Bacteria</taxon>
        <taxon>Pseudomonadati</taxon>
        <taxon>Pseudomonadota</taxon>
        <taxon>Alphaproteobacteria</taxon>
        <taxon>Sphingomonadales</taxon>
        <taxon>Sphingomonadaceae</taxon>
        <taxon>Sphingopyxis</taxon>
    </lineage>
</organism>
<feature type="compositionally biased region" description="Basic and acidic residues" evidence="1">
    <location>
        <begin position="321"/>
        <end position="330"/>
    </location>
</feature>
<dbReference type="PANTHER" id="PTHR35894:SF5">
    <property type="entry name" value="MU-LIKE PROPHAGE FLUMU DNA TRANSPOSITION PROTEIN B"/>
    <property type="match status" value="1"/>
</dbReference>
<feature type="domain" description="AAA+ ATPase" evidence="2">
    <location>
        <begin position="42"/>
        <end position="236"/>
    </location>
</feature>
<evidence type="ECO:0000259" key="2">
    <source>
        <dbReference type="SMART" id="SM00382"/>
    </source>
</evidence>
<dbReference type="InterPro" id="IPR052026">
    <property type="entry name" value="ExeA_AAA_ATPase_DNA-bind"/>
</dbReference>
<dbReference type="Pfam" id="PF13401">
    <property type="entry name" value="AAA_22"/>
    <property type="match status" value="1"/>
</dbReference>
<dbReference type="InterPro" id="IPR049945">
    <property type="entry name" value="AAA_22"/>
</dbReference>
<sequence>MYDQFYGFTGRPFQLTPDPSFYFESGTHRKAMSYLGYGLAQGEGFIVITGDIGAGKTTLVGHLMNTIDPNRLTAVKLVSTQVEGDDLLRLVAEQFGIEWEGQSKAELLRSMEQYLREQARAGRRTLLIVDEGQNLAISALEELRMLSNFQLGGHSLLQIFLLGQPEFRQTLFHTPTLEQLRQRVIATHHLDPMEPEEVEPYILHRLGKVGWTGNPSFSPDAFEEIFDYSEGVPRKLNVLVSRLLLFGAVEQLSRITAQHVREVIGEIEADRGLDQSALAAPVEEVARAFEAPVQAETALEWPVAEPEVRAGSRPPFAAPEAPEKPLDLSRARLGGAGDERRAGAPAVAEAPAAEEAGHSEPPVAAEEVAELKAQIADLEARLVEQDAALRRVLDLLIEWVERDPENAPNPTKSKVWAA</sequence>
<dbReference type="PANTHER" id="PTHR35894">
    <property type="entry name" value="GENERAL SECRETION PATHWAY PROTEIN A-RELATED"/>
    <property type="match status" value="1"/>
</dbReference>
<feature type="region of interest" description="Disordered" evidence="1">
    <location>
        <begin position="304"/>
        <end position="363"/>
    </location>
</feature>
<protein>
    <submittedName>
        <fullName evidence="3">Putative secretion ATPase, PEP-CTERM locus subfamily</fullName>
    </submittedName>
</protein>
<dbReference type="EMBL" id="FZPA01000002">
    <property type="protein sequence ID" value="SNS57093.1"/>
    <property type="molecule type" value="Genomic_DNA"/>
</dbReference>